<dbReference type="SUPFAM" id="SSF51905">
    <property type="entry name" value="FAD/NAD(P)-binding domain"/>
    <property type="match status" value="1"/>
</dbReference>
<dbReference type="Gene3D" id="3.50.50.60">
    <property type="entry name" value="FAD/NAD(P)-binding domain"/>
    <property type="match status" value="1"/>
</dbReference>
<dbReference type="AlphaFoldDB" id="A0AAI8Z2Z1"/>
<feature type="domain" description="FAD dependent oxidoreductase" evidence="7">
    <location>
        <begin position="9"/>
        <end position="388"/>
    </location>
</feature>
<evidence type="ECO:0000313" key="8">
    <source>
        <dbReference type="EMBL" id="CAK4031497.1"/>
    </source>
</evidence>
<proteinExistence type="inferred from homology"/>
<dbReference type="GO" id="GO:0008115">
    <property type="term" value="F:sarcosine oxidase activity"/>
    <property type="evidence" value="ECO:0007669"/>
    <property type="project" value="TreeGrafter"/>
</dbReference>
<dbReference type="InterPro" id="IPR006076">
    <property type="entry name" value="FAD-dep_OxRdtase"/>
</dbReference>
<keyword evidence="3" id="KW-0285">Flavoprotein</keyword>
<comment type="similarity">
    <text evidence="2">Belongs to the MSOX/MTOX family.</text>
</comment>
<organism evidence="8 9">
    <name type="scientific">Lecanosticta acicola</name>
    <dbReference type="NCBI Taxonomy" id="111012"/>
    <lineage>
        <taxon>Eukaryota</taxon>
        <taxon>Fungi</taxon>
        <taxon>Dikarya</taxon>
        <taxon>Ascomycota</taxon>
        <taxon>Pezizomycotina</taxon>
        <taxon>Dothideomycetes</taxon>
        <taxon>Dothideomycetidae</taxon>
        <taxon>Mycosphaerellales</taxon>
        <taxon>Mycosphaerellaceae</taxon>
        <taxon>Lecanosticta</taxon>
    </lineage>
</organism>
<gene>
    <name evidence="8" type="ORF">LECACI_7A006655</name>
</gene>
<evidence type="ECO:0000256" key="2">
    <source>
        <dbReference type="ARBA" id="ARBA00010989"/>
    </source>
</evidence>
<sequence length="440" mass="48878">MSSPEEPSVLIVGAGVFGASTAYHLSLQYRDASKITVVDRTTAPPTLAASTDINKIIRADYSSAFYAELAYEAMDAWSQWPELKDHYHRTGWIMLDAEDSDLSDRIRKVFRDRGHDPTEDVPLRELDDHWKGIMKGTATEGFKAAYWNPEAGWCQAAAATASMMNAAISRGVKYVVGEVEELLLESGKVSGIRTSRGQAVTADKVVLATGAWTSSTLSPMEDKLHIAEKDRVERQATAAAVGVVHYKMSAAEMEKLSEMPVVVYGEHGEVIPPPKENNLLKYTNANTFTSMTTTPSGHKISVPPRRDQHIVPEALKRETEAVMSSRVMPTFAQGKTPEYWRLCWDARTPTQDWLLTQHPHPQLSNLYLATGGSFHSYKFLPIIGKYVVNVLSGKGNGGEKDQAWGWKSTDVQWRGAHEQTEPKRDLRDLEASKTELQSKL</sequence>
<reference evidence="8" key="1">
    <citation type="submission" date="2023-11" db="EMBL/GenBank/DDBJ databases">
        <authorList>
            <person name="Alioto T."/>
            <person name="Alioto T."/>
            <person name="Gomez Garrido J."/>
        </authorList>
    </citation>
    <scope>NUCLEOTIDE SEQUENCE</scope>
</reference>
<accession>A0AAI8Z2Z1</accession>
<evidence type="ECO:0000259" key="7">
    <source>
        <dbReference type="Pfam" id="PF01266"/>
    </source>
</evidence>
<protein>
    <submittedName>
        <fullName evidence="8">L-pipecolate oxidase</fullName>
    </submittedName>
</protein>
<dbReference type="GO" id="GO:0050660">
    <property type="term" value="F:flavin adenine dinucleotide binding"/>
    <property type="evidence" value="ECO:0007669"/>
    <property type="project" value="InterPro"/>
</dbReference>
<evidence type="ECO:0000256" key="3">
    <source>
        <dbReference type="ARBA" id="ARBA00022630"/>
    </source>
</evidence>
<evidence type="ECO:0000256" key="6">
    <source>
        <dbReference type="SAM" id="MobiDB-lite"/>
    </source>
</evidence>
<dbReference type="Pfam" id="PF01266">
    <property type="entry name" value="DAO"/>
    <property type="match status" value="1"/>
</dbReference>
<evidence type="ECO:0000313" key="9">
    <source>
        <dbReference type="Proteomes" id="UP001296104"/>
    </source>
</evidence>
<keyword evidence="4" id="KW-0274">FAD</keyword>
<dbReference type="PANTHER" id="PTHR10961:SF37">
    <property type="entry name" value="FAD DEPENDENT OXIDOREDUCTASE DOMAIN-CONTAINING PROTEIN"/>
    <property type="match status" value="1"/>
</dbReference>
<comment type="caution">
    <text evidence="8">The sequence shown here is derived from an EMBL/GenBank/DDBJ whole genome shotgun (WGS) entry which is preliminary data.</text>
</comment>
<feature type="compositionally biased region" description="Basic and acidic residues" evidence="6">
    <location>
        <begin position="415"/>
        <end position="440"/>
    </location>
</feature>
<evidence type="ECO:0000256" key="5">
    <source>
        <dbReference type="ARBA" id="ARBA00023002"/>
    </source>
</evidence>
<dbReference type="InterPro" id="IPR036188">
    <property type="entry name" value="FAD/NAD-bd_sf"/>
</dbReference>
<dbReference type="InterPro" id="IPR045170">
    <property type="entry name" value="MTOX"/>
</dbReference>
<feature type="region of interest" description="Disordered" evidence="6">
    <location>
        <begin position="414"/>
        <end position="440"/>
    </location>
</feature>
<evidence type="ECO:0000256" key="4">
    <source>
        <dbReference type="ARBA" id="ARBA00022827"/>
    </source>
</evidence>
<dbReference type="GO" id="GO:0051698">
    <property type="term" value="F:saccharopine oxidase activity"/>
    <property type="evidence" value="ECO:0007669"/>
    <property type="project" value="TreeGrafter"/>
</dbReference>
<dbReference type="Proteomes" id="UP001296104">
    <property type="component" value="Unassembled WGS sequence"/>
</dbReference>
<dbReference type="PANTHER" id="PTHR10961">
    <property type="entry name" value="PEROXISOMAL SARCOSINE OXIDASE"/>
    <property type="match status" value="1"/>
</dbReference>
<dbReference type="Gene3D" id="3.30.9.10">
    <property type="entry name" value="D-Amino Acid Oxidase, subunit A, domain 2"/>
    <property type="match status" value="1"/>
</dbReference>
<keyword evidence="9" id="KW-1185">Reference proteome</keyword>
<evidence type="ECO:0000256" key="1">
    <source>
        <dbReference type="ARBA" id="ARBA00001974"/>
    </source>
</evidence>
<keyword evidence="5" id="KW-0560">Oxidoreductase</keyword>
<dbReference type="EMBL" id="CAVMBE010000049">
    <property type="protein sequence ID" value="CAK4031497.1"/>
    <property type="molecule type" value="Genomic_DNA"/>
</dbReference>
<name>A0AAI8Z2Z1_9PEZI</name>
<comment type="cofactor">
    <cofactor evidence="1">
        <name>FAD</name>
        <dbReference type="ChEBI" id="CHEBI:57692"/>
    </cofactor>
</comment>